<feature type="region of interest" description="Disordered" evidence="8">
    <location>
        <begin position="168"/>
        <end position="195"/>
    </location>
</feature>
<dbReference type="PROSITE" id="PS01359">
    <property type="entry name" value="ZF_PHD_1"/>
    <property type="match status" value="1"/>
</dbReference>
<dbReference type="InterPro" id="IPR019787">
    <property type="entry name" value="Znf_PHD-finger"/>
</dbReference>
<evidence type="ECO:0000256" key="5">
    <source>
        <dbReference type="ARBA" id="ARBA00022833"/>
    </source>
</evidence>
<evidence type="ECO:0000313" key="11">
    <source>
        <dbReference type="EMBL" id="CAD7278166.1"/>
    </source>
</evidence>
<dbReference type="AlphaFoldDB" id="A0A7R9BN94"/>
<dbReference type="SMART" id="SM00249">
    <property type="entry name" value="PHD"/>
    <property type="match status" value="1"/>
</dbReference>
<feature type="compositionally biased region" description="Low complexity" evidence="8">
    <location>
        <begin position="1172"/>
        <end position="1186"/>
    </location>
</feature>
<dbReference type="InterPro" id="IPR019786">
    <property type="entry name" value="Zinc_finger_PHD-type_CS"/>
</dbReference>
<dbReference type="SUPFAM" id="SSF57903">
    <property type="entry name" value="FYVE/PHD zinc finger"/>
    <property type="match status" value="1"/>
</dbReference>
<evidence type="ECO:0000259" key="9">
    <source>
        <dbReference type="PROSITE" id="PS50016"/>
    </source>
</evidence>
<dbReference type="InterPro" id="IPR011011">
    <property type="entry name" value="Znf_FYVE_PHD"/>
</dbReference>
<keyword evidence="2" id="KW-0479">Metal-binding</keyword>
<feature type="domain" description="PHD-type" evidence="9">
    <location>
        <begin position="113"/>
        <end position="164"/>
    </location>
</feature>
<dbReference type="GO" id="GO:0006357">
    <property type="term" value="P:regulation of transcription by RNA polymerase II"/>
    <property type="evidence" value="ECO:0007669"/>
    <property type="project" value="TreeGrafter"/>
</dbReference>
<dbReference type="EMBL" id="CAJPEX010001138">
    <property type="protein sequence ID" value="CAG0918318.1"/>
    <property type="molecule type" value="Genomic_DNA"/>
</dbReference>
<accession>A0A7R9BN94</accession>
<dbReference type="EMBL" id="OA883175">
    <property type="protein sequence ID" value="CAD7278166.1"/>
    <property type="molecule type" value="Genomic_DNA"/>
</dbReference>
<evidence type="ECO:0000256" key="2">
    <source>
        <dbReference type="ARBA" id="ARBA00022723"/>
    </source>
</evidence>
<name>A0A7R9BN94_9CRUS</name>
<dbReference type="SMART" id="SM00355">
    <property type="entry name" value="ZnF_C2H2"/>
    <property type="match status" value="10"/>
</dbReference>
<evidence type="ECO:0000259" key="10">
    <source>
        <dbReference type="PROSITE" id="PS50157"/>
    </source>
</evidence>
<evidence type="ECO:0000256" key="8">
    <source>
        <dbReference type="SAM" id="MobiDB-lite"/>
    </source>
</evidence>
<dbReference type="GO" id="GO:0003700">
    <property type="term" value="F:DNA-binding transcription factor activity"/>
    <property type="evidence" value="ECO:0007669"/>
    <property type="project" value="TreeGrafter"/>
</dbReference>
<dbReference type="InterPro" id="IPR013087">
    <property type="entry name" value="Znf_C2H2_type"/>
</dbReference>
<dbReference type="OrthoDB" id="654211at2759"/>
<evidence type="ECO:0000256" key="3">
    <source>
        <dbReference type="ARBA" id="ARBA00022737"/>
    </source>
</evidence>
<dbReference type="GO" id="GO:0008270">
    <property type="term" value="F:zinc ion binding"/>
    <property type="evidence" value="ECO:0007669"/>
    <property type="project" value="UniProtKB-KW"/>
</dbReference>
<reference evidence="11" key="1">
    <citation type="submission" date="2020-11" db="EMBL/GenBank/DDBJ databases">
        <authorList>
            <person name="Tran Van P."/>
        </authorList>
    </citation>
    <scope>NUCLEOTIDE SEQUENCE</scope>
</reference>
<dbReference type="InterPro" id="IPR013083">
    <property type="entry name" value="Znf_RING/FYVE/PHD"/>
</dbReference>
<organism evidence="11">
    <name type="scientific">Notodromas monacha</name>
    <dbReference type="NCBI Taxonomy" id="399045"/>
    <lineage>
        <taxon>Eukaryota</taxon>
        <taxon>Metazoa</taxon>
        <taxon>Ecdysozoa</taxon>
        <taxon>Arthropoda</taxon>
        <taxon>Crustacea</taxon>
        <taxon>Oligostraca</taxon>
        <taxon>Ostracoda</taxon>
        <taxon>Podocopa</taxon>
        <taxon>Podocopida</taxon>
        <taxon>Cypridocopina</taxon>
        <taxon>Cypridoidea</taxon>
        <taxon>Cyprididae</taxon>
        <taxon>Notodromas</taxon>
    </lineage>
</organism>
<evidence type="ECO:0000256" key="6">
    <source>
        <dbReference type="ARBA" id="ARBA00023242"/>
    </source>
</evidence>
<keyword evidence="4 7" id="KW-0863">Zinc-finger</keyword>
<proteinExistence type="predicted"/>
<feature type="compositionally biased region" description="Basic and acidic residues" evidence="8">
    <location>
        <begin position="1074"/>
        <end position="1084"/>
    </location>
</feature>
<feature type="domain" description="C2H2-type" evidence="10">
    <location>
        <begin position="89"/>
        <end position="117"/>
    </location>
</feature>
<dbReference type="Pfam" id="PF00628">
    <property type="entry name" value="PHD"/>
    <property type="match status" value="1"/>
</dbReference>
<dbReference type="PROSITE" id="PS00028">
    <property type="entry name" value="ZINC_FINGER_C2H2_1"/>
    <property type="match status" value="3"/>
</dbReference>
<dbReference type="Gene3D" id="3.30.40.10">
    <property type="entry name" value="Zinc/RING finger domain, C3HC4 (zinc finger)"/>
    <property type="match status" value="1"/>
</dbReference>
<evidence type="ECO:0000256" key="1">
    <source>
        <dbReference type="ARBA" id="ARBA00004123"/>
    </source>
</evidence>
<feature type="domain" description="C2H2-type" evidence="10">
    <location>
        <begin position="292"/>
        <end position="314"/>
    </location>
</feature>
<dbReference type="InterPro" id="IPR001965">
    <property type="entry name" value="Znf_PHD"/>
</dbReference>
<keyword evidence="6" id="KW-0539">Nucleus</keyword>
<dbReference type="GO" id="GO:0005634">
    <property type="term" value="C:nucleus"/>
    <property type="evidence" value="ECO:0007669"/>
    <property type="project" value="UniProtKB-SubCell"/>
</dbReference>
<dbReference type="PANTHER" id="PTHR24404">
    <property type="entry name" value="ZINC FINGER PROTEIN"/>
    <property type="match status" value="1"/>
</dbReference>
<feature type="region of interest" description="Disordered" evidence="8">
    <location>
        <begin position="1248"/>
        <end position="1271"/>
    </location>
</feature>
<gene>
    <name evidence="11" type="ORF">NMOB1V02_LOCUS5877</name>
</gene>
<feature type="compositionally biased region" description="Basic and acidic residues" evidence="8">
    <location>
        <begin position="1161"/>
        <end position="1170"/>
    </location>
</feature>
<dbReference type="GO" id="GO:0000978">
    <property type="term" value="F:RNA polymerase II cis-regulatory region sequence-specific DNA binding"/>
    <property type="evidence" value="ECO:0007669"/>
    <property type="project" value="TreeGrafter"/>
</dbReference>
<sequence>MILYALAEQVVKETTFPPARRRAACQHPCAFQQLRVAEVNDFHSKIIHLCLMRVVDLCPHDFCTFFKEKELCCIDQSTMNTESTMPEDTTCDECGKYFNTKELLYDHMDLEHRVICPICGTRARDLTVACDNCEILHHMECVGIHPMEAPAESDEWFCPKCRPSNVGRPEVKPPGGKSPVKRKGKGSSQASSPGDFDKLLAACENATEDMLNAQATAEESRDTLSEEHFNSLIEMDVEKKYHCKLCPPSSVLPTRKAAEMHLTNLHMSSQLFIASRWVCLPCFMDCGPPLHYRCPLCEKTGKSKEELLMHAEIHQEYCDAARELKVASPSKLKSPKKSPVTKNVDKKKKYPVMAGLNVQFYASKTSIIVDRLAEADPSALENFFNGIVKFSGGKSVCKLCPVPDDLNVAGSLPFLKSETALEHFLKAHFRFRIAMGDTGNCLRCLRLCKRVTDDQGSGHYHCPLCQKLLPSHDTFVSHAAEHMRTKMSMEKPNETFPLTWNVSPMDSMMEKAPVAKQPVHKSVESRLTMAAPTGGIAYIDSMGNKLVHPLKDVLLKCKLCGFPPADKDSVLQHLSSSHLGDCIRLDEQHFLPCNLFCVPGLFVTPAHFHCPLCPRLITCGDHEATRIASNCFLKHLNDVHGTCGSRVAANQNKFQIKNDLNVGPEKFLCVAVSTQNGTDIGFEELSVVLLPHGAFDDTRALHEFINLPMDFANEFEASAKDAFLLGAVCRFLDSHNQCVLCGRHNVKRADFVDHWKEVHLNNAVDVKVSGKTWLCPCCLCGTADIPHFVCPICSAVVETREIFACHMEKHEKAQDNAGLTNGEDQTSSDYDKAAVEHESSKQYANILASCRGLKVVDTSALEECSSVSCPLNNEHFHCPLCKCEDAYLADFGGIGVHIYACPGASLAYESNCRKLLQTVDDEIRCQLCSERDMTCWSLNEEHVALTHVSEMHLKKGVTFSNEVFPLCKLLCRSGADHYHCHKCGYICIRSMEILDHVADCLRSLKRPLDSETSGDEQESKKTKFGDLDETSKIIPDVKCDPADKTLTDMVKSESKDSEVGEIEDTKFEIPEDLKTDEVSLKPEAIDEDEEKTEEPMELDDGPRSEPMSVEVERECMDVSEKDDKESDKVMDSPDPQEEAMGSPETSETIPTVITPEDQCVAEEREAKDSNESNDVTVTEVTTNDVSATPSRSIFDEPEEETEPVIATPQKPFVANAANVSSGEETFYTPASIRSAPQVEFFTAKTELSATSTEQLSPVKLNFDGDNSDKTE</sequence>
<evidence type="ECO:0000256" key="7">
    <source>
        <dbReference type="PROSITE-ProRule" id="PRU00042"/>
    </source>
</evidence>
<feature type="compositionally biased region" description="Basic and acidic residues" evidence="8">
    <location>
        <begin position="1110"/>
        <end position="1131"/>
    </location>
</feature>
<dbReference type="InterPro" id="IPR050589">
    <property type="entry name" value="Ikaros_C2H2-ZF"/>
</dbReference>
<evidence type="ECO:0000256" key="4">
    <source>
        <dbReference type="ARBA" id="ARBA00022771"/>
    </source>
</evidence>
<dbReference type="PANTHER" id="PTHR24404:SF114">
    <property type="entry name" value="KLUMPFUSS, ISOFORM B-RELATED"/>
    <property type="match status" value="1"/>
</dbReference>
<feature type="compositionally biased region" description="Acidic residues" evidence="8">
    <location>
        <begin position="1085"/>
        <end position="1099"/>
    </location>
</feature>
<evidence type="ECO:0000313" key="12">
    <source>
        <dbReference type="Proteomes" id="UP000678499"/>
    </source>
</evidence>
<dbReference type="Proteomes" id="UP000678499">
    <property type="component" value="Unassembled WGS sequence"/>
</dbReference>
<keyword evidence="12" id="KW-1185">Reference proteome</keyword>
<protein>
    <submittedName>
        <fullName evidence="11">Uncharacterized protein</fullName>
    </submittedName>
</protein>
<keyword evidence="3" id="KW-0677">Repeat</keyword>
<comment type="subcellular location">
    <subcellularLocation>
        <location evidence="1">Nucleus</location>
    </subcellularLocation>
</comment>
<feature type="region of interest" description="Disordered" evidence="8">
    <location>
        <begin position="1074"/>
        <end position="1203"/>
    </location>
</feature>
<dbReference type="PROSITE" id="PS50157">
    <property type="entry name" value="ZINC_FINGER_C2H2_2"/>
    <property type="match status" value="2"/>
</dbReference>
<keyword evidence="5" id="KW-0862">Zinc</keyword>
<dbReference type="PROSITE" id="PS50016">
    <property type="entry name" value="ZF_PHD_2"/>
    <property type="match status" value="1"/>
</dbReference>